<evidence type="ECO:0000256" key="3">
    <source>
        <dbReference type="ARBA" id="ARBA00022801"/>
    </source>
</evidence>
<dbReference type="InterPro" id="IPR038765">
    <property type="entry name" value="Papain-like_cys_pep_sf"/>
</dbReference>
<evidence type="ECO:0000256" key="4">
    <source>
        <dbReference type="ARBA" id="ARBA00022807"/>
    </source>
</evidence>
<keyword evidence="2" id="KW-0645">Protease</keyword>
<dbReference type="PANTHER" id="PTHR47053:SF1">
    <property type="entry name" value="MUREIN DD-ENDOPEPTIDASE MEPH-RELATED"/>
    <property type="match status" value="1"/>
</dbReference>
<keyword evidence="8" id="KW-1185">Reference proteome</keyword>
<feature type="domain" description="NlpC/P60" evidence="6">
    <location>
        <begin position="145"/>
        <end position="262"/>
    </location>
</feature>
<dbReference type="GO" id="GO:0006508">
    <property type="term" value="P:proteolysis"/>
    <property type="evidence" value="ECO:0007669"/>
    <property type="project" value="UniProtKB-KW"/>
</dbReference>
<evidence type="ECO:0000313" key="7">
    <source>
        <dbReference type="EMBL" id="SNT15126.1"/>
    </source>
</evidence>
<proteinExistence type="inferred from homology"/>
<dbReference type="PANTHER" id="PTHR47053">
    <property type="entry name" value="MUREIN DD-ENDOPEPTIDASE MEPH-RELATED"/>
    <property type="match status" value="1"/>
</dbReference>
<protein>
    <submittedName>
        <fullName evidence="7">Cell wall-associated hydrolase, NlpC family</fullName>
    </submittedName>
</protein>
<name>A0A239K9L0_9ACTN</name>
<organism evidence="7 8">
    <name type="scientific">Actinacidiphila glaucinigra</name>
    <dbReference type="NCBI Taxonomy" id="235986"/>
    <lineage>
        <taxon>Bacteria</taxon>
        <taxon>Bacillati</taxon>
        <taxon>Actinomycetota</taxon>
        <taxon>Actinomycetes</taxon>
        <taxon>Kitasatosporales</taxon>
        <taxon>Streptomycetaceae</taxon>
        <taxon>Actinacidiphila</taxon>
    </lineage>
</organism>
<evidence type="ECO:0000256" key="5">
    <source>
        <dbReference type="SAM" id="MobiDB-lite"/>
    </source>
</evidence>
<evidence type="ECO:0000256" key="2">
    <source>
        <dbReference type="ARBA" id="ARBA00022670"/>
    </source>
</evidence>
<dbReference type="GO" id="GO:0008234">
    <property type="term" value="F:cysteine-type peptidase activity"/>
    <property type="evidence" value="ECO:0007669"/>
    <property type="project" value="UniProtKB-KW"/>
</dbReference>
<dbReference type="RefSeq" id="WP_245939052.1">
    <property type="nucleotide sequence ID" value="NZ_FZOF01000015.1"/>
</dbReference>
<comment type="similarity">
    <text evidence="1">Belongs to the peptidase C40 family.</text>
</comment>
<sequence>MSLQTSHIRRRRRASQSPNWVRRAGVAGGVIGTLALTGMSSSANAEPSAADPATTGSIPVIPALSTTATAAEAADTIDETVVEQQLDAARTEARTEAMKAAQKKKAAADARSRAAAKAAKARETATASRSAGRTALAASSSTSATGSVASVIGFLKAQVGKPYVYGATGPSAYDCSGLTQAAFRTIGVDLPRTSQAQSTFGTPVSVSAVQPGDLVFWGGAGSAYHVAVYIGGGQYLDAANPSKGVVIQQMSNYMPTSAVRVL</sequence>
<dbReference type="PROSITE" id="PS51935">
    <property type="entry name" value="NLPC_P60"/>
    <property type="match status" value="1"/>
</dbReference>
<dbReference type="InterPro" id="IPR051202">
    <property type="entry name" value="Peptidase_C40"/>
</dbReference>
<dbReference type="Gene3D" id="3.90.1720.10">
    <property type="entry name" value="endopeptidase domain like (from Nostoc punctiforme)"/>
    <property type="match status" value="1"/>
</dbReference>
<dbReference type="Pfam" id="PF00877">
    <property type="entry name" value="NLPC_P60"/>
    <property type="match status" value="1"/>
</dbReference>
<feature type="region of interest" description="Disordered" evidence="5">
    <location>
        <begin position="93"/>
        <end position="136"/>
    </location>
</feature>
<dbReference type="EMBL" id="FZOF01000015">
    <property type="protein sequence ID" value="SNT15126.1"/>
    <property type="molecule type" value="Genomic_DNA"/>
</dbReference>
<dbReference type="AlphaFoldDB" id="A0A239K9L0"/>
<keyword evidence="4" id="KW-0788">Thiol protease</keyword>
<evidence type="ECO:0000313" key="8">
    <source>
        <dbReference type="Proteomes" id="UP000198280"/>
    </source>
</evidence>
<dbReference type="SUPFAM" id="SSF54001">
    <property type="entry name" value="Cysteine proteinases"/>
    <property type="match status" value="1"/>
</dbReference>
<evidence type="ECO:0000256" key="1">
    <source>
        <dbReference type="ARBA" id="ARBA00007074"/>
    </source>
</evidence>
<dbReference type="Proteomes" id="UP000198280">
    <property type="component" value="Unassembled WGS sequence"/>
</dbReference>
<dbReference type="InterPro" id="IPR000064">
    <property type="entry name" value="NLP_P60_dom"/>
</dbReference>
<evidence type="ECO:0000259" key="6">
    <source>
        <dbReference type="PROSITE" id="PS51935"/>
    </source>
</evidence>
<reference evidence="7 8" key="1">
    <citation type="submission" date="2017-06" db="EMBL/GenBank/DDBJ databases">
        <authorList>
            <person name="Kim H.J."/>
            <person name="Triplett B.A."/>
        </authorList>
    </citation>
    <scope>NUCLEOTIDE SEQUENCE [LARGE SCALE GENOMIC DNA]</scope>
    <source>
        <strain evidence="7 8">CGMCC 4.1858</strain>
    </source>
</reference>
<feature type="compositionally biased region" description="Low complexity" evidence="5">
    <location>
        <begin position="113"/>
        <end position="136"/>
    </location>
</feature>
<keyword evidence="3 7" id="KW-0378">Hydrolase</keyword>
<accession>A0A239K9L0</accession>
<gene>
    <name evidence="7" type="ORF">SAMN05216252_11584</name>
</gene>